<evidence type="ECO:0000313" key="2">
    <source>
        <dbReference type="Proteomes" id="UP000838756"/>
    </source>
</evidence>
<protein>
    <submittedName>
        <fullName evidence="1">Jg2281 protein</fullName>
    </submittedName>
</protein>
<reference evidence="1" key="1">
    <citation type="submission" date="2022-03" db="EMBL/GenBank/DDBJ databases">
        <authorList>
            <person name="Lindestad O."/>
        </authorList>
    </citation>
    <scope>NUCLEOTIDE SEQUENCE</scope>
</reference>
<sequence length="71" mass="7642">MDVGVPRYWNGSPALVSAALVEPQRGGQTTLSASQAATGSKRHRTVKFGTPYKRLMSSSGHLSVDKMMMMS</sequence>
<gene>
    <name evidence="1" type="primary">jg2281</name>
    <name evidence="1" type="ORF">PAEG_LOCUS16868</name>
</gene>
<dbReference type="Proteomes" id="UP000838756">
    <property type="component" value="Unassembled WGS sequence"/>
</dbReference>
<name>A0A8S4RRZ1_9NEOP</name>
<dbReference type="EMBL" id="CAKXAJ010025488">
    <property type="protein sequence ID" value="CAH2240269.1"/>
    <property type="molecule type" value="Genomic_DNA"/>
</dbReference>
<evidence type="ECO:0000313" key="1">
    <source>
        <dbReference type="EMBL" id="CAH2240269.1"/>
    </source>
</evidence>
<comment type="caution">
    <text evidence="1">The sequence shown here is derived from an EMBL/GenBank/DDBJ whole genome shotgun (WGS) entry which is preliminary data.</text>
</comment>
<accession>A0A8S4RRZ1</accession>
<dbReference type="OrthoDB" id="7466345at2759"/>
<dbReference type="AlphaFoldDB" id="A0A8S4RRZ1"/>
<organism evidence="1 2">
    <name type="scientific">Pararge aegeria aegeria</name>
    <dbReference type="NCBI Taxonomy" id="348720"/>
    <lineage>
        <taxon>Eukaryota</taxon>
        <taxon>Metazoa</taxon>
        <taxon>Ecdysozoa</taxon>
        <taxon>Arthropoda</taxon>
        <taxon>Hexapoda</taxon>
        <taxon>Insecta</taxon>
        <taxon>Pterygota</taxon>
        <taxon>Neoptera</taxon>
        <taxon>Endopterygota</taxon>
        <taxon>Lepidoptera</taxon>
        <taxon>Glossata</taxon>
        <taxon>Ditrysia</taxon>
        <taxon>Papilionoidea</taxon>
        <taxon>Nymphalidae</taxon>
        <taxon>Satyrinae</taxon>
        <taxon>Satyrini</taxon>
        <taxon>Parargina</taxon>
        <taxon>Pararge</taxon>
    </lineage>
</organism>
<keyword evidence="2" id="KW-1185">Reference proteome</keyword>
<proteinExistence type="predicted"/>